<dbReference type="Proteomes" id="UP000230750">
    <property type="component" value="Unassembled WGS sequence"/>
</dbReference>
<accession>A0A2G8KIC1</accession>
<evidence type="ECO:0000313" key="3">
    <source>
        <dbReference type="Proteomes" id="UP000230750"/>
    </source>
</evidence>
<sequence>MYVDYRHFNYLIAVNKPSTFIGTVLPKDLQAEIEAHQSIFTALNEAGSKAPSNEEQENDAETLQVQLETMNERWSKLQGQSAEIRKRLEANAEEWAALVASIEELLTWIERERFRT</sequence>
<keyword evidence="3" id="KW-1185">Reference proteome</keyword>
<comment type="caution">
    <text evidence="2">The sequence shown here is derived from an EMBL/GenBank/DDBJ whole genome shotgun (WGS) entry which is preliminary data.</text>
</comment>
<dbReference type="Pfam" id="PF00435">
    <property type="entry name" value="Spectrin"/>
    <property type="match status" value="1"/>
</dbReference>
<keyword evidence="1" id="KW-0175">Coiled coil</keyword>
<dbReference type="STRING" id="307972.A0A2G8KIC1"/>
<dbReference type="OrthoDB" id="10057795at2759"/>
<dbReference type="Gene3D" id="1.20.58.60">
    <property type="match status" value="1"/>
</dbReference>
<dbReference type="SUPFAM" id="SSF46966">
    <property type="entry name" value="Spectrin repeat"/>
    <property type="match status" value="1"/>
</dbReference>
<dbReference type="AlphaFoldDB" id="A0A2G8KIC1"/>
<dbReference type="InterPro" id="IPR002017">
    <property type="entry name" value="Spectrin_repeat"/>
</dbReference>
<proteinExistence type="predicted"/>
<evidence type="ECO:0000313" key="2">
    <source>
        <dbReference type="EMBL" id="PIK47743.1"/>
    </source>
</evidence>
<protein>
    <submittedName>
        <fullName evidence="2">Dystrophin-like protein</fullName>
    </submittedName>
</protein>
<gene>
    <name evidence="2" type="ORF">BSL78_15380</name>
</gene>
<dbReference type="EMBL" id="MRZV01000561">
    <property type="protein sequence ID" value="PIK47743.1"/>
    <property type="molecule type" value="Genomic_DNA"/>
</dbReference>
<reference evidence="2 3" key="1">
    <citation type="journal article" date="2017" name="PLoS Biol.">
        <title>The sea cucumber genome provides insights into morphological evolution and visceral regeneration.</title>
        <authorList>
            <person name="Zhang X."/>
            <person name="Sun L."/>
            <person name="Yuan J."/>
            <person name="Sun Y."/>
            <person name="Gao Y."/>
            <person name="Zhang L."/>
            <person name="Li S."/>
            <person name="Dai H."/>
            <person name="Hamel J.F."/>
            <person name="Liu C."/>
            <person name="Yu Y."/>
            <person name="Liu S."/>
            <person name="Lin W."/>
            <person name="Guo K."/>
            <person name="Jin S."/>
            <person name="Xu P."/>
            <person name="Storey K.B."/>
            <person name="Huan P."/>
            <person name="Zhang T."/>
            <person name="Zhou Y."/>
            <person name="Zhang J."/>
            <person name="Lin C."/>
            <person name="Li X."/>
            <person name="Xing L."/>
            <person name="Huo D."/>
            <person name="Sun M."/>
            <person name="Wang L."/>
            <person name="Mercier A."/>
            <person name="Li F."/>
            <person name="Yang H."/>
            <person name="Xiang J."/>
        </authorList>
    </citation>
    <scope>NUCLEOTIDE SEQUENCE [LARGE SCALE GENOMIC DNA]</scope>
    <source>
        <strain evidence="2">Shaxun</strain>
        <tissue evidence="2">Muscle</tissue>
    </source>
</reference>
<organism evidence="2 3">
    <name type="scientific">Stichopus japonicus</name>
    <name type="common">Sea cucumber</name>
    <dbReference type="NCBI Taxonomy" id="307972"/>
    <lineage>
        <taxon>Eukaryota</taxon>
        <taxon>Metazoa</taxon>
        <taxon>Echinodermata</taxon>
        <taxon>Eleutherozoa</taxon>
        <taxon>Echinozoa</taxon>
        <taxon>Holothuroidea</taxon>
        <taxon>Aspidochirotacea</taxon>
        <taxon>Aspidochirotida</taxon>
        <taxon>Stichopodidae</taxon>
        <taxon>Apostichopus</taxon>
    </lineage>
</organism>
<name>A0A2G8KIC1_STIJA</name>
<feature type="coiled-coil region" evidence="1">
    <location>
        <begin position="53"/>
        <end position="105"/>
    </location>
</feature>
<evidence type="ECO:0000256" key="1">
    <source>
        <dbReference type="SAM" id="Coils"/>
    </source>
</evidence>